<dbReference type="PANTHER" id="PTHR21301:SF10">
    <property type="entry name" value="REVERSE TRANSCRIPTASE DOMAIN-CONTAINING PROTEIN"/>
    <property type="match status" value="1"/>
</dbReference>
<reference evidence="1" key="1">
    <citation type="submission" date="2016-01" db="EMBL/GenBank/DDBJ databases">
        <title>Reference transcriptome for the parasite Schistocephalus solidus: insights into the molecular evolution of parasitism.</title>
        <authorList>
            <person name="Hebert F.O."/>
            <person name="Grambauer S."/>
            <person name="Barber I."/>
            <person name="Landry C.R."/>
            <person name="Aubin-Horth N."/>
        </authorList>
    </citation>
    <scope>NUCLEOTIDE SEQUENCE</scope>
</reference>
<proteinExistence type="predicted"/>
<evidence type="ECO:0000313" key="1">
    <source>
        <dbReference type="EMBL" id="JAP42331.1"/>
    </source>
</evidence>
<organism evidence="1">
    <name type="scientific">Schistocephalus solidus</name>
    <name type="common">Tapeworm</name>
    <dbReference type="NCBI Taxonomy" id="70667"/>
    <lineage>
        <taxon>Eukaryota</taxon>
        <taxon>Metazoa</taxon>
        <taxon>Spiralia</taxon>
        <taxon>Lophotrochozoa</taxon>
        <taxon>Platyhelminthes</taxon>
        <taxon>Cestoda</taxon>
        <taxon>Eucestoda</taxon>
        <taxon>Diphyllobothriidea</taxon>
        <taxon>Diphyllobothriidae</taxon>
        <taxon>Schistocephalus</taxon>
    </lineage>
</organism>
<protein>
    <submittedName>
        <fullName evidence="1">Uncharacterized protein</fullName>
    </submittedName>
</protein>
<accession>A0A0X3NQW4</accession>
<dbReference type="AlphaFoldDB" id="A0A0X3NQW4"/>
<name>A0A0X3NQW4_SCHSO</name>
<dbReference type="EMBL" id="GEEE01020894">
    <property type="protein sequence ID" value="JAP42331.1"/>
    <property type="molecule type" value="Transcribed_RNA"/>
</dbReference>
<sequence length="123" mass="14075">MSATWIIIFAVASDQNDISALMDVINQAHPPIQFTLAQEQFKSLPVLDVLLSRSDGSVRFSVYRKKTWSGQYNHFGSFVSLNFKRNLVRCLIQWAKRIYSSLQESLRLLKSFSAERIPGSIFC</sequence>
<dbReference type="PANTHER" id="PTHR21301">
    <property type="entry name" value="REVERSE TRANSCRIPTASE"/>
    <property type="match status" value="1"/>
</dbReference>
<gene>
    <name evidence="1" type="ORF">TR113762</name>
</gene>